<dbReference type="NCBIfam" id="TIGR03915">
    <property type="entry name" value="SAM_7_link_chp"/>
    <property type="match status" value="1"/>
</dbReference>
<evidence type="ECO:0000313" key="6">
    <source>
        <dbReference type="Proteomes" id="UP000321891"/>
    </source>
</evidence>
<dbReference type="Pfam" id="PF13566">
    <property type="entry name" value="DUF4130"/>
    <property type="match status" value="1"/>
</dbReference>
<keyword evidence="6" id="KW-1185">Reference proteome</keyword>
<dbReference type="Proteomes" id="UP000032671">
    <property type="component" value="Unassembled WGS sequence"/>
</dbReference>
<dbReference type="RefSeq" id="WP_244877529.1">
    <property type="nucleotide sequence ID" value="NZ_BAMV01000001.1"/>
</dbReference>
<dbReference type="EMBL" id="BJVU01000005">
    <property type="protein sequence ID" value="GEL58923.1"/>
    <property type="molecule type" value="Genomic_DNA"/>
</dbReference>
<organism evidence="3 5">
    <name type="scientific">Acetobacter cibinongensis</name>
    <dbReference type="NCBI Taxonomy" id="146475"/>
    <lineage>
        <taxon>Bacteria</taxon>
        <taxon>Pseudomonadati</taxon>
        <taxon>Pseudomonadota</taxon>
        <taxon>Alphaproteobacteria</taxon>
        <taxon>Acetobacterales</taxon>
        <taxon>Acetobacteraceae</taxon>
        <taxon>Acetobacter</taxon>
    </lineage>
</organism>
<accession>A0A6N3SR64</accession>
<name>A0A0D6MZF1_9PROT</name>
<dbReference type="Proteomes" id="UP000321891">
    <property type="component" value="Unassembled WGS sequence"/>
</dbReference>
<evidence type="ECO:0000259" key="2">
    <source>
        <dbReference type="Pfam" id="PF13566"/>
    </source>
</evidence>
<evidence type="ECO:0000313" key="4">
    <source>
        <dbReference type="EMBL" id="GEL58923.1"/>
    </source>
</evidence>
<comment type="caution">
    <text evidence="3">The sequence shown here is derived from an EMBL/GenBank/DDBJ whole genome shotgun (WGS) entry which is preliminary data.</text>
</comment>
<dbReference type="EMBL" id="BAMV01000001">
    <property type="protein sequence ID" value="GAN59059.1"/>
    <property type="molecule type" value="Genomic_DNA"/>
</dbReference>
<gene>
    <name evidence="3" type="ORF">Abci_001_075</name>
    <name evidence="4" type="ORF">ACI01nite_15250</name>
</gene>
<dbReference type="AlphaFoldDB" id="A0A0D6MZF1"/>
<dbReference type="STRING" id="1231339.Abci_001_075"/>
<dbReference type="InterPro" id="IPR023875">
    <property type="entry name" value="DNA_repair_put"/>
</dbReference>
<evidence type="ECO:0000313" key="3">
    <source>
        <dbReference type="EMBL" id="GAN59059.1"/>
    </source>
</evidence>
<evidence type="ECO:0000256" key="1">
    <source>
        <dbReference type="SAM" id="MobiDB-lite"/>
    </source>
</evidence>
<reference evidence="4 6" key="2">
    <citation type="submission" date="2019-07" db="EMBL/GenBank/DDBJ databases">
        <title>Whole genome shotgun sequence of Acetobacter cibinongensis NBRC 16605.</title>
        <authorList>
            <person name="Hosoyama A."/>
            <person name="Uohara A."/>
            <person name="Ohji S."/>
            <person name="Ichikawa N."/>
        </authorList>
    </citation>
    <scope>NUCLEOTIDE SEQUENCE [LARGE SCALE GENOMIC DNA]</scope>
    <source>
        <strain evidence="4 6">NBRC 16605</strain>
    </source>
</reference>
<evidence type="ECO:0000313" key="5">
    <source>
        <dbReference type="Proteomes" id="UP000032671"/>
    </source>
</evidence>
<feature type="domain" description="DUF4130" evidence="2">
    <location>
        <begin position="83"/>
        <end position="242"/>
    </location>
</feature>
<sequence>MTMLYRIRLPDHASFEDWRPLARQCFLAGLHPHEVEWCTTSEDATLFDLATTLPPAQTGRISPVLRNTCLALLKSMLRHASKDRFALAYRILCRAQQEPALASITVDPDIAQALRMDHQVRRDAHKMKAFVRFRECGADTENTRRNFLAWFEPDHYILSTVASFFTKRFADMDWVILTPKGSIAWNGERCALSHKPCEKASVDDQIDALWQTYYVSIFNPARIKTKAMRSEMPRKYWKNLPETQLIPQMLADAEKRVAEMAAQQPKAPPKFHTSLQKRSHNDTPPQTG</sequence>
<accession>A0A0D6MZF1</accession>
<reference evidence="3 5" key="1">
    <citation type="submission" date="2012-11" db="EMBL/GenBank/DDBJ databases">
        <title>Whole genome sequence of Acetobacter cibinongensis 4H-1.</title>
        <authorList>
            <person name="Azuma Y."/>
            <person name="Higashiura N."/>
            <person name="Hirakawa H."/>
            <person name="Matsushita K."/>
        </authorList>
    </citation>
    <scope>NUCLEOTIDE SEQUENCE [LARGE SCALE GENOMIC DNA]</scope>
    <source>
        <strain evidence="3 5">4H-1</strain>
    </source>
</reference>
<proteinExistence type="predicted"/>
<feature type="region of interest" description="Disordered" evidence="1">
    <location>
        <begin position="258"/>
        <end position="288"/>
    </location>
</feature>
<dbReference type="InterPro" id="IPR025404">
    <property type="entry name" value="DUF4130"/>
</dbReference>
<protein>
    <submittedName>
        <fullName evidence="3">DNA polymerase related DNA glycosylase</fullName>
    </submittedName>
</protein>